<evidence type="ECO:0000313" key="3">
    <source>
        <dbReference type="Proteomes" id="UP001175271"/>
    </source>
</evidence>
<protein>
    <submittedName>
        <fullName evidence="2">Uncharacterized protein</fullName>
    </submittedName>
</protein>
<feature type="compositionally biased region" description="Low complexity" evidence="1">
    <location>
        <begin position="176"/>
        <end position="187"/>
    </location>
</feature>
<feature type="compositionally biased region" description="Acidic residues" evidence="1">
    <location>
        <begin position="135"/>
        <end position="148"/>
    </location>
</feature>
<sequence>MNSHQEAHLLSISVEIKARLPASNSATFDVRELVSGYGTSLLDMVIDATRKAWPRIHGRHVTFRLPECEPADSVREPVAADLKQAETRSGGVLSEPVETSPQPAVAVFRKSFSGLMDRVRRSALEVIIEEQELETIVETTEESNEDGQEQGRDETNESGSGQATAEATPGVNNRLGPPDDSSNPGSSLTEGEAEKCVQQQQEKRADPPQ</sequence>
<dbReference type="Proteomes" id="UP001175271">
    <property type="component" value="Unassembled WGS sequence"/>
</dbReference>
<organism evidence="2 3">
    <name type="scientific">Steinernema hermaphroditum</name>
    <dbReference type="NCBI Taxonomy" id="289476"/>
    <lineage>
        <taxon>Eukaryota</taxon>
        <taxon>Metazoa</taxon>
        <taxon>Ecdysozoa</taxon>
        <taxon>Nematoda</taxon>
        <taxon>Chromadorea</taxon>
        <taxon>Rhabditida</taxon>
        <taxon>Tylenchina</taxon>
        <taxon>Panagrolaimomorpha</taxon>
        <taxon>Strongyloidoidea</taxon>
        <taxon>Steinernematidae</taxon>
        <taxon>Steinernema</taxon>
    </lineage>
</organism>
<dbReference type="EMBL" id="JAUCMV010000005">
    <property type="protein sequence ID" value="KAK0394595.1"/>
    <property type="molecule type" value="Genomic_DNA"/>
</dbReference>
<name>A0AA39LEV5_9BILA</name>
<accession>A0AA39LEV5</accession>
<evidence type="ECO:0000256" key="1">
    <source>
        <dbReference type="SAM" id="MobiDB-lite"/>
    </source>
</evidence>
<reference evidence="2" key="1">
    <citation type="submission" date="2023-06" db="EMBL/GenBank/DDBJ databases">
        <title>Genomic analysis of the entomopathogenic nematode Steinernema hermaphroditum.</title>
        <authorList>
            <person name="Schwarz E.M."/>
            <person name="Heppert J.K."/>
            <person name="Baniya A."/>
            <person name="Schwartz H.T."/>
            <person name="Tan C.-H."/>
            <person name="Antoshechkin I."/>
            <person name="Sternberg P.W."/>
            <person name="Goodrich-Blair H."/>
            <person name="Dillman A.R."/>
        </authorList>
    </citation>
    <scope>NUCLEOTIDE SEQUENCE</scope>
    <source>
        <strain evidence="2">PS9179</strain>
        <tissue evidence="2">Whole animal</tissue>
    </source>
</reference>
<comment type="caution">
    <text evidence="2">The sequence shown here is derived from an EMBL/GenBank/DDBJ whole genome shotgun (WGS) entry which is preliminary data.</text>
</comment>
<gene>
    <name evidence="2" type="ORF">QR680_000826</name>
</gene>
<evidence type="ECO:0000313" key="2">
    <source>
        <dbReference type="EMBL" id="KAK0394595.1"/>
    </source>
</evidence>
<feature type="region of interest" description="Disordered" evidence="1">
    <location>
        <begin position="135"/>
        <end position="209"/>
    </location>
</feature>
<proteinExistence type="predicted"/>
<dbReference type="AlphaFoldDB" id="A0AA39LEV5"/>
<keyword evidence="3" id="KW-1185">Reference proteome</keyword>